<accession>A0A645INW3</accession>
<dbReference type="InterPro" id="IPR045090">
    <property type="entry name" value="Pept_M3A_M3B"/>
</dbReference>
<dbReference type="EC" id="3.4.15.5" evidence="9"/>
<dbReference type="PANTHER" id="PTHR43660:SF1">
    <property type="entry name" value="DIPEPTIDYL CARBOXYPEPTIDASE"/>
    <property type="match status" value="1"/>
</dbReference>
<evidence type="ECO:0000256" key="2">
    <source>
        <dbReference type="ARBA" id="ARBA00006040"/>
    </source>
</evidence>
<dbReference type="PANTHER" id="PTHR43660">
    <property type="entry name" value="DIPEPTIDYL CARBOXYPEPTIDASE"/>
    <property type="match status" value="1"/>
</dbReference>
<dbReference type="GO" id="GO:0046872">
    <property type="term" value="F:metal ion binding"/>
    <property type="evidence" value="ECO:0007669"/>
    <property type="project" value="UniProtKB-KW"/>
</dbReference>
<dbReference type="SUPFAM" id="SSF55486">
    <property type="entry name" value="Metalloproteases ('zincins'), catalytic domain"/>
    <property type="match status" value="1"/>
</dbReference>
<organism evidence="9">
    <name type="scientific">bioreactor metagenome</name>
    <dbReference type="NCBI Taxonomy" id="1076179"/>
    <lineage>
        <taxon>unclassified sequences</taxon>
        <taxon>metagenomes</taxon>
        <taxon>ecological metagenomes</taxon>
    </lineage>
</organism>
<evidence type="ECO:0000256" key="1">
    <source>
        <dbReference type="ARBA" id="ARBA00001947"/>
    </source>
</evidence>
<evidence type="ECO:0000256" key="3">
    <source>
        <dbReference type="ARBA" id="ARBA00022670"/>
    </source>
</evidence>
<comment type="caution">
    <text evidence="9">The sequence shown here is derived from an EMBL/GenBank/DDBJ whole genome shotgun (WGS) entry which is preliminary data.</text>
</comment>
<keyword evidence="6" id="KW-0862">Zinc</keyword>
<comment type="similarity">
    <text evidence="2">Belongs to the peptidase M3 family.</text>
</comment>
<evidence type="ECO:0000256" key="4">
    <source>
        <dbReference type="ARBA" id="ARBA00022723"/>
    </source>
</evidence>
<dbReference type="Pfam" id="PF01432">
    <property type="entry name" value="Peptidase_M3"/>
    <property type="match status" value="1"/>
</dbReference>
<protein>
    <submittedName>
        <fullName evidence="9">Dipeptidyl carboxypeptidase</fullName>
        <ecNumber evidence="9">3.4.15.5</ecNumber>
    </submittedName>
</protein>
<proteinExistence type="inferred from homology"/>
<dbReference type="AlphaFoldDB" id="A0A645INW3"/>
<comment type="cofactor">
    <cofactor evidence="1">
        <name>Zn(2+)</name>
        <dbReference type="ChEBI" id="CHEBI:29105"/>
    </cofactor>
</comment>
<dbReference type="InterPro" id="IPR001567">
    <property type="entry name" value="Pept_M3A_M3B_dom"/>
</dbReference>
<evidence type="ECO:0000256" key="5">
    <source>
        <dbReference type="ARBA" id="ARBA00022801"/>
    </source>
</evidence>
<evidence type="ECO:0000313" key="9">
    <source>
        <dbReference type="EMBL" id="MPN53035.1"/>
    </source>
</evidence>
<keyword evidence="5 9" id="KW-0378">Hydrolase</keyword>
<keyword evidence="3" id="KW-0645">Protease</keyword>
<gene>
    <name evidence="9" type="primary">dcp_16</name>
    <name evidence="9" type="ORF">SDC9_200698</name>
</gene>
<dbReference type="InterPro" id="IPR024077">
    <property type="entry name" value="Neurolysin/TOP_dom2"/>
</dbReference>
<keyword evidence="7" id="KW-0482">Metalloprotease</keyword>
<dbReference type="GO" id="GO:0004222">
    <property type="term" value="F:metalloendopeptidase activity"/>
    <property type="evidence" value="ECO:0007669"/>
    <property type="project" value="InterPro"/>
</dbReference>
<keyword evidence="4" id="KW-0479">Metal-binding</keyword>
<evidence type="ECO:0000259" key="8">
    <source>
        <dbReference type="Pfam" id="PF01432"/>
    </source>
</evidence>
<sequence>MEPEVLTSYARHWKTGETLPAAMIERIRRAERFNQGFKTVEYLAASLLDMDWHTLSTAAETDVETFERVSLARMAIPKQIVPRYRSTYFQHIFSGGYSAGYYSYIWAEVLDSDAFEAFKERGLFDQATAESFRRNILEKGQTEDPAILYERFRGRAPRVEPLLVKRGLLPVSSVPLKANQVQ</sequence>
<reference evidence="9" key="1">
    <citation type="submission" date="2019-08" db="EMBL/GenBank/DDBJ databases">
        <authorList>
            <person name="Kucharzyk K."/>
            <person name="Murdoch R.W."/>
            <person name="Higgins S."/>
            <person name="Loffler F."/>
        </authorList>
    </citation>
    <scope>NUCLEOTIDE SEQUENCE</scope>
</reference>
<dbReference type="Gene3D" id="1.10.1370.10">
    <property type="entry name" value="Neurolysin, domain 3"/>
    <property type="match status" value="1"/>
</dbReference>
<dbReference type="GO" id="GO:0004180">
    <property type="term" value="F:carboxypeptidase activity"/>
    <property type="evidence" value="ECO:0007669"/>
    <property type="project" value="UniProtKB-KW"/>
</dbReference>
<dbReference type="GO" id="GO:0008241">
    <property type="term" value="F:peptidyl-dipeptidase activity"/>
    <property type="evidence" value="ECO:0007669"/>
    <property type="project" value="UniProtKB-EC"/>
</dbReference>
<dbReference type="GO" id="GO:0006508">
    <property type="term" value="P:proteolysis"/>
    <property type="evidence" value="ECO:0007669"/>
    <property type="project" value="UniProtKB-KW"/>
</dbReference>
<dbReference type="GO" id="GO:0005829">
    <property type="term" value="C:cytosol"/>
    <property type="evidence" value="ECO:0007669"/>
    <property type="project" value="TreeGrafter"/>
</dbReference>
<name>A0A645INW3_9ZZZZ</name>
<evidence type="ECO:0000256" key="6">
    <source>
        <dbReference type="ARBA" id="ARBA00022833"/>
    </source>
</evidence>
<evidence type="ECO:0000256" key="7">
    <source>
        <dbReference type="ARBA" id="ARBA00023049"/>
    </source>
</evidence>
<keyword evidence="9" id="KW-0121">Carboxypeptidase</keyword>
<dbReference type="EMBL" id="VSSQ01119730">
    <property type="protein sequence ID" value="MPN53035.1"/>
    <property type="molecule type" value="Genomic_DNA"/>
</dbReference>
<feature type="domain" description="Peptidase M3A/M3B catalytic" evidence="8">
    <location>
        <begin position="1"/>
        <end position="165"/>
    </location>
</feature>